<reference evidence="2 3" key="1">
    <citation type="submission" date="2014-03" db="EMBL/GenBank/DDBJ databases">
        <title>Genomics of Bifidobacteria.</title>
        <authorList>
            <person name="Ventura M."/>
            <person name="Milani C."/>
            <person name="Lugli G.A."/>
        </authorList>
    </citation>
    <scope>NUCLEOTIDE SEQUENCE [LARGE SCALE GENOMIC DNA]</scope>
    <source>
        <strain evidence="2 3">LMG 11596</strain>
    </source>
</reference>
<evidence type="ECO:0000313" key="3">
    <source>
        <dbReference type="Proteomes" id="UP000029074"/>
    </source>
</evidence>
<proteinExistence type="predicted"/>
<dbReference type="Proteomes" id="UP000029074">
    <property type="component" value="Unassembled WGS sequence"/>
</dbReference>
<keyword evidence="3" id="KW-1185">Reference proteome</keyword>
<accession>A0A087AKV6</accession>
<protein>
    <submittedName>
        <fullName evidence="2">Uncharacterized protein</fullName>
    </submittedName>
</protein>
<dbReference type="EMBL" id="JGYW01000003">
    <property type="protein sequence ID" value="KFI59406.1"/>
    <property type="molecule type" value="Genomic_DNA"/>
</dbReference>
<name>A0A087AKV6_9BIFI</name>
<sequence>MLTCEDSMNTYASGCVKNDPAPSHIAQSTTPLTAFTAKQPSPDSWSNDTLPHQV</sequence>
<feature type="region of interest" description="Disordered" evidence="1">
    <location>
        <begin position="35"/>
        <end position="54"/>
    </location>
</feature>
<evidence type="ECO:0000256" key="1">
    <source>
        <dbReference type="SAM" id="MobiDB-lite"/>
    </source>
</evidence>
<dbReference type="AlphaFoldDB" id="A0A087AKV6"/>
<gene>
    <name evidence="2" type="ORF">BGLCM_0518</name>
</gene>
<comment type="caution">
    <text evidence="2">The sequence shown here is derived from an EMBL/GenBank/DDBJ whole genome shotgun (WGS) entry which is preliminary data.</text>
</comment>
<organism evidence="2 3">
    <name type="scientific">Bifidobacterium gallicum DSM 20093 = LMG 11596</name>
    <dbReference type="NCBI Taxonomy" id="561180"/>
    <lineage>
        <taxon>Bacteria</taxon>
        <taxon>Bacillati</taxon>
        <taxon>Actinomycetota</taxon>
        <taxon>Actinomycetes</taxon>
        <taxon>Bifidobacteriales</taxon>
        <taxon>Bifidobacteriaceae</taxon>
        <taxon>Bifidobacterium</taxon>
    </lineage>
</organism>
<evidence type="ECO:0000313" key="2">
    <source>
        <dbReference type="EMBL" id="KFI59406.1"/>
    </source>
</evidence>